<reference evidence="2 3" key="1">
    <citation type="journal article" date="2024" name="Microbiology">
        <title>Methylomarinum rosea sp. nov., a novel halophilic methanotrophic bacterium from the hypersaline Lake Elton.</title>
        <authorList>
            <person name="Suleimanov R.Z."/>
            <person name="Oshkin I.Y."/>
            <person name="Danilova O.V."/>
            <person name="Suzina N.E."/>
            <person name="Dedysh S.N."/>
        </authorList>
    </citation>
    <scope>NUCLEOTIDE SEQUENCE [LARGE SCALE GENOMIC DNA]</scope>
    <source>
        <strain evidence="2 3">Ch1-1</strain>
    </source>
</reference>
<evidence type="ECO:0000313" key="2">
    <source>
        <dbReference type="EMBL" id="XBS22160.1"/>
    </source>
</evidence>
<evidence type="ECO:0000313" key="3">
    <source>
        <dbReference type="Proteomes" id="UP001225378"/>
    </source>
</evidence>
<dbReference type="Proteomes" id="UP001225378">
    <property type="component" value="Chromosome"/>
</dbReference>
<protein>
    <submittedName>
        <fullName evidence="2">Nonribosomal peptide synthetase MxaA</fullName>
    </submittedName>
</protein>
<feature type="transmembrane region" description="Helical" evidence="1">
    <location>
        <begin position="159"/>
        <end position="182"/>
    </location>
</feature>
<keyword evidence="1" id="KW-1133">Transmembrane helix</keyword>
<gene>
    <name evidence="2" type="ORF">Q9L42_008555</name>
</gene>
<dbReference type="EMBL" id="CP157743">
    <property type="protein sequence ID" value="XBS22160.1"/>
    <property type="molecule type" value="Genomic_DNA"/>
</dbReference>
<keyword evidence="1" id="KW-0472">Membrane</keyword>
<accession>A0AAU7NYY0</accession>
<dbReference type="KEGG" id="mech:Q9L42_008555"/>
<dbReference type="RefSeq" id="WP_305908859.1">
    <property type="nucleotide sequence ID" value="NZ_CP157743.1"/>
</dbReference>
<dbReference type="AlphaFoldDB" id="A0AAU7NYY0"/>
<name>A0AAU7NYY0_9GAMM</name>
<sequence>MLMITACSGRIDEAVSHFSVQTPRPFGYVIGDEIGQRIEVEVRRGFSLQYSSLPAKGRVNRWLTLKNIKVKQMAGNHGLRYRIDLRYQIFYAPLEVKMLNLPGFQLQLRQGVNLVERTVPSWYFTVAPLRELAIRKQGNKQYMRPDASAPFIDTGPWRLGLLICLFTAALAGLSLSFVHGVFSGFPRRRIFKQAMTRLTRLGDDFPQDQFKVMHDALNQLNEATLFKHQLENFYRRHSSFKALHTELQWFFDASNRLHFSDQRHVDDQTVKRIRRLCRQCLNIERGVR</sequence>
<evidence type="ECO:0000256" key="1">
    <source>
        <dbReference type="SAM" id="Phobius"/>
    </source>
</evidence>
<keyword evidence="1" id="KW-0812">Transmembrane</keyword>
<proteinExistence type="predicted"/>
<organism evidence="2 3">
    <name type="scientific">Methylomarinum roseum</name>
    <dbReference type="NCBI Taxonomy" id="3067653"/>
    <lineage>
        <taxon>Bacteria</taxon>
        <taxon>Pseudomonadati</taxon>
        <taxon>Pseudomonadota</taxon>
        <taxon>Gammaproteobacteria</taxon>
        <taxon>Methylococcales</taxon>
        <taxon>Methylococcaceae</taxon>
        <taxon>Methylomarinum</taxon>
    </lineage>
</organism>
<keyword evidence="3" id="KW-1185">Reference proteome</keyword>